<accession>A0ABR4PBD1</accession>
<dbReference type="Pfam" id="PF13621">
    <property type="entry name" value="Cupin_8"/>
    <property type="match status" value="1"/>
</dbReference>
<dbReference type="InterPro" id="IPR003347">
    <property type="entry name" value="JmjC_dom"/>
</dbReference>
<gene>
    <name evidence="2" type="ORF">PVAG01_07077</name>
</gene>
<comment type="caution">
    <text evidence="2">The sequence shown here is derived from an EMBL/GenBank/DDBJ whole genome shotgun (WGS) entry which is preliminary data.</text>
</comment>
<dbReference type="Proteomes" id="UP001629113">
    <property type="component" value="Unassembled WGS sequence"/>
</dbReference>
<proteinExistence type="predicted"/>
<name>A0ABR4PBD1_9HELO</name>
<dbReference type="PANTHER" id="PTHR12461:SF105">
    <property type="entry name" value="HYPOXIA-INDUCIBLE FACTOR 1-ALPHA INHIBITOR"/>
    <property type="match status" value="1"/>
</dbReference>
<dbReference type="PANTHER" id="PTHR12461">
    <property type="entry name" value="HYPOXIA-INDUCIBLE FACTOR 1 ALPHA INHIBITOR-RELATED"/>
    <property type="match status" value="1"/>
</dbReference>
<organism evidence="2 3">
    <name type="scientific">Phlyctema vagabunda</name>
    <dbReference type="NCBI Taxonomy" id="108571"/>
    <lineage>
        <taxon>Eukaryota</taxon>
        <taxon>Fungi</taxon>
        <taxon>Dikarya</taxon>
        <taxon>Ascomycota</taxon>
        <taxon>Pezizomycotina</taxon>
        <taxon>Leotiomycetes</taxon>
        <taxon>Helotiales</taxon>
        <taxon>Dermateaceae</taxon>
        <taxon>Phlyctema</taxon>
    </lineage>
</organism>
<evidence type="ECO:0000259" key="1">
    <source>
        <dbReference type="PROSITE" id="PS51184"/>
    </source>
</evidence>
<keyword evidence="3" id="KW-1185">Reference proteome</keyword>
<dbReference type="Gene3D" id="2.60.120.650">
    <property type="entry name" value="Cupin"/>
    <property type="match status" value="1"/>
</dbReference>
<feature type="domain" description="JmjC" evidence="1">
    <location>
        <begin position="222"/>
        <end position="373"/>
    </location>
</feature>
<evidence type="ECO:0000313" key="3">
    <source>
        <dbReference type="Proteomes" id="UP001629113"/>
    </source>
</evidence>
<sequence length="373" mass="42382">MRVHTASYLRGATLLRPNCHHRIPFHFGLPSIQSRRAQSSFAVKRISCPLDRVNVEKFRELAFLPQLPMLISPDAKLYPDSIASVVPAASKWFQTLYPTHNSAHMGRYVIPAQEYLSPFAETIVPYETTITAESQDIQAFESTWPLNEFGKRSHYDEFIYEATHNFEESYLDIDKPPAQEKPTPRFCRFNAPLSLFLKAFEPRSADIPQIKHLYIAQAQISELPHQLRDDLPTPELVKKAGKGDIYDTSIWMGLQPTYTPLHKDPNPNLFIQIANSKTVRLYSPTIGASIFREAQAYIGASSSASFRGTEMMQGSEKEVLEEIVWGSSTSVHGMEVVLNPGDALFIPKGWWHSIKSHDSGMREVNASVNWWFR</sequence>
<dbReference type="PROSITE" id="PS51184">
    <property type="entry name" value="JMJC"/>
    <property type="match status" value="1"/>
</dbReference>
<reference evidence="2 3" key="1">
    <citation type="submission" date="2024-06" db="EMBL/GenBank/DDBJ databases">
        <title>Complete genome of Phlyctema vagabunda strain 19-DSS-EL-015.</title>
        <authorList>
            <person name="Fiorenzani C."/>
        </authorList>
    </citation>
    <scope>NUCLEOTIDE SEQUENCE [LARGE SCALE GENOMIC DNA]</scope>
    <source>
        <strain evidence="2 3">19-DSS-EL-015</strain>
    </source>
</reference>
<evidence type="ECO:0000313" key="2">
    <source>
        <dbReference type="EMBL" id="KAL3420631.1"/>
    </source>
</evidence>
<dbReference type="EMBL" id="JBFCZG010000006">
    <property type="protein sequence ID" value="KAL3420631.1"/>
    <property type="molecule type" value="Genomic_DNA"/>
</dbReference>
<dbReference type="InterPro" id="IPR041667">
    <property type="entry name" value="Cupin_8"/>
</dbReference>
<dbReference type="SUPFAM" id="SSF51197">
    <property type="entry name" value="Clavaminate synthase-like"/>
    <property type="match status" value="1"/>
</dbReference>
<protein>
    <submittedName>
        <fullName evidence="2">JmjC domain-containing protein</fullName>
    </submittedName>
</protein>